<feature type="region of interest" description="Disordered" evidence="1">
    <location>
        <begin position="1"/>
        <end position="27"/>
    </location>
</feature>
<dbReference type="SMART" id="SM00474">
    <property type="entry name" value="35EXOc"/>
    <property type="match status" value="1"/>
</dbReference>
<dbReference type="Gene3D" id="3.30.420.10">
    <property type="entry name" value="Ribonuclease H-like superfamily/Ribonuclease H"/>
    <property type="match status" value="1"/>
</dbReference>
<dbReference type="InterPro" id="IPR002121">
    <property type="entry name" value="HRDC_dom"/>
</dbReference>
<dbReference type="GO" id="GO:0000467">
    <property type="term" value="P:exonucleolytic trimming to generate mature 3'-end of 5.8S rRNA from tricistronic rRNA transcript (SSU-rRNA, 5.8S rRNA, LSU-rRNA)"/>
    <property type="evidence" value="ECO:0007669"/>
    <property type="project" value="InterPro"/>
</dbReference>
<dbReference type="Pfam" id="PF01612">
    <property type="entry name" value="DNA_pol_A_exo1"/>
    <property type="match status" value="1"/>
</dbReference>
<keyword evidence="2" id="KW-0812">Transmembrane</keyword>
<dbReference type="Pfam" id="PF00570">
    <property type="entry name" value="HRDC"/>
    <property type="match status" value="1"/>
</dbReference>
<evidence type="ECO:0000313" key="4">
    <source>
        <dbReference type="EMBL" id="KAG0478963.1"/>
    </source>
</evidence>
<evidence type="ECO:0000259" key="3">
    <source>
        <dbReference type="PROSITE" id="PS50967"/>
    </source>
</evidence>
<accession>A0A835QW11</accession>
<keyword evidence="2" id="KW-0472">Membrane</keyword>
<dbReference type="GO" id="GO:0071037">
    <property type="term" value="P:nuclear polyadenylation-dependent snRNA catabolic process"/>
    <property type="evidence" value="ECO:0007669"/>
    <property type="project" value="TreeGrafter"/>
</dbReference>
<feature type="transmembrane region" description="Helical" evidence="2">
    <location>
        <begin position="84"/>
        <end position="103"/>
    </location>
</feature>
<proteinExistence type="predicted"/>
<sequence length="1007" mass="114863">MGPAAPELPTANKPLSGKMGEEEGTGLGCRTGDLAAVSTKGKGFEQESAAYEFVSLESKAAVDNAKPRLASTRMIWNDRFKLEVVIACVAISFATLLLTSGIYRRWRRRRSGASLWYSDPEVKPQNRFKHLLADNSYTPFKHWKCEGKEKESSLKIHPYEREINFLLKHPPTLTKFGCSHQNLDMDHSYIWVDTEYMLESLAATLSKEKVFAVDTEQHSIRSFLGFTALMQISTQKEDFLVDTIALHDVMGILRPVFANPFICKVFHGADNDVLWLQRDFHIYVVNMFDTAKACEVLSKPLKSLAFLLEKYCSVLTDKSFQREDWRQRPLCAEMIQYARTDAHYLLHIADCLASELRTARHDTSDCPDDKFNFFFEASRRSNTICLQLYVKEIELSPGASAAASILSRNWSLEGGLEFKGLEMKDLIWKLCAWRDLAARIHDESLRYVLSDQAIVALALKAPKSPQEIFDVIKQSDLNNCSPSNYLPFRTPSPIVRTHVDEVRFLLRYTNTDVRGVLRRHQKLHLDTNCCCVLSIHGNALLSDVALIQDAKLFSGQNGGKFYATTIRKASRDLFVQKFSCKSPVYHNCRIYANDGRLLCYCDRRKLEWYLRRDLAKIVEDDPPAIMLLFEPKGRPEDEDNEFYIQSKKNICVGCGEKNHYLRYRIIPSCYRIHFPEHLKSHRSHDIVLVCVDCHESAHAAAERYKKQIASEFAIPLFVEKIANSGESTSIMVKQQSMNEDDEKGVSPLQLRTAAMALLRHGSQMPSKRKDELMQTIKAFFGGREVLPEDLETALFVGMSPHERRRLQKKRGIVSRHNKAIVPQKNNSSLFNSAAEDTMFENMKDLLEESCEGHGVKEIIFEQKEVSNNGIQVSSLIEAEAPTRCSLQIEERERLGRDLCDYSLNNGNSIPEHENVASQCFKSAQVYSSRRSNRLSLLGHGHHGKEVVARLLKEHGEDGILQFCQKWRQVFVQAVNPRFLPAGWDIMHSGRRDFGEYSVYNPATKKVQ</sequence>
<dbReference type="OrthoDB" id="2250022at2759"/>
<dbReference type="InterPro" id="IPR036397">
    <property type="entry name" value="RNaseH_sf"/>
</dbReference>
<dbReference type="Proteomes" id="UP000639772">
    <property type="component" value="Chromosome 6"/>
</dbReference>
<gene>
    <name evidence="4" type="ORF">HPP92_013682</name>
</gene>
<dbReference type="PANTHER" id="PTHR12124">
    <property type="entry name" value="POLYMYOSITIS/SCLERODERMA AUTOANTIGEN-RELATED"/>
    <property type="match status" value="1"/>
</dbReference>
<dbReference type="EMBL" id="JADCNM010000006">
    <property type="protein sequence ID" value="KAG0478963.1"/>
    <property type="molecule type" value="Genomic_DNA"/>
</dbReference>
<dbReference type="InterPro" id="IPR002562">
    <property type="entry name" value="3'-5'_exonuclease_dom"/>
</dbReference>
<dbReference type="InterPro" id="IPR044876">
    <property type="entry name" value="HRDC_dom_sf"/>
</dbReference>
<dbReference type="GO" id="GO:0071038">
    <property type="term" value="P:TRAMP-dependent tRNA surveillance pathway"/>
    <property type="evidence" value="ECO:0007669"/>
    <property type="project" value="TreeGrafter"/>
</dbReference>
<dbReference type="GO" id="GO:0003727">
    <property type="term" value="F:single-stranded RNA binding"/>
    <property type="evidence" value="ECO:0007669"/>
    <property type="project" value="TreeGrafter"/>
</dbReference>
<evidence type="ECO:0000256" key="2">
    <source>
        <dbReference type="SAM" id="Phobius"/>
    </source>
</evidence>
<evidence type="ECO:0000256" key="1">
    <source>
        <dbReference type="SAM" id="MobiDB-lite"/>
    </source>
</evidence>
<dbReference type="GO" id="GO:0000175">
    <property type="term" value="F:3'-5'-RNA exonuclease activity"/>
    <property type="evidence" value="ECO:0007669"/>
    <property type="project" value="InterPro"/>
</dbReference>
<dbReference type="GO" id="GO:0071040">
    <property type="term" value="P:nuclear polyadenylation-dependent antisense transcript catabolic process"/>
    <property type="evidence" value="ECO:0007669"/>
    <property type="project" value="TreeGrafter"/>
</dbReference>
<keyword evidence="2" id="KW-1133">Transmembrane helix</keyword>
<dbReference type="SUPFAM" id="SSF53098">
    <property type="entry name" value="Ribonuclease H-like"/>
    <property type="match status" value="1"/>
</dbReference>
<comment type="caution">
    <text evidence="4">The sequence shown here is derived from an EMBL/GenBank/DDBJ whole genome shotgun (WGS) entry which is preliminary data.</text>
</comment>
<dbReference type="GO" id="GO:0071039">
    <property type="term" value="P:nuclear polyadenylation-dependent CUT catabolic process"/>
    <property type="evidence" value="ECO:0007669"/>
    <property type="project" value="TreeGrafter"/>
</dbReference>
<reference evidence="4 5" key="1">
    <citation type="journal article" date="2020" name="Nat. Food">
        <title>A phased Vanilla planifolia genome enables genetic improvement of flavour and production.</title>
        <authorList>
            <person name="Hasing T."/>
            <person name="Tang H."/>
            <person name="Brym M."/>
            <person name="Khazi F."/>
            <person name="Huang T."/>
            <person name="Chambers A.H."/>
        </authorList>
    </citation>
    <scope>NUCLEOTIDE SEQUENCE [LARGE SCALE GENOMIC DNA]</scope>
    <source>
        <tissue evidence="4">Leaf</tissue>
    </source>
</reference>
<dbReference type="InterPro" id="IPR010997">
    <property type="entry name" value="HRDC-like_sf"/>
</dbReference>
<dbReference type="Gene3D" id="1.10.150.80">
    <property type="entry name" value="HRDC domain"/>
    <property type="match status" value="1"/>
</dbReference>
<name>A0A835QW11_VANPL</name>
<organism evidence="4 5">
    <name type="scientific">Vanilla planifolia</name>
    <name type="common">Vanilla</name>
    <dbReference type="NCBI Taxonomy" id="51239"/>
    <lineage>
        <taxon>Eukaryota</taxon>
        <taxon>Viridiplantae</taxon>
        <taxon>Streptophyta</taxon>
        <taxon>Embryophyta</taxon>
        <taxon>Tracheophyta</taxon>
        <taxon>Spermatophyta</taxon>
        <taxon>Magnoliopsida</taxon>
        <taxon>Liliopsida</taxon>
        <taxon>Asparagales</taxon>
        <taxon>Orchidaceae</taxon>
        <taxon>Vanilloideae</taxon>
        <taxon>Vanilleae</taxon>
        <taxon>Vanilla</taxon>
    </lineage>
</organism>
<dbReference type="GO" id="GO:0071051">
    <property type="term" value="P:poly(A)-dependent snoRNA 3'-end processing"/>
    <property type="evidence" value="ECO:0007669"/>
    <property type="project" value="TreeGrafter"/>
</dbReference>
<dbReference type="PANTHER" id="PTHR12124:SF68">
    <property type="entry name" value="PROTEIN RRP6-LIKE 3"/>
    <property type="match status" value="1"/>
</dbReference>
<dbReference type="SUPFAM" id="SSF47819">
    <property type="entry name" value="HRDC-like"/>
    <property type="match status" value="1"/>
</dbReference>
<feature type="domain" description="HRDC" evidence="3">
    <location>
        <begin position="420"/>
        <end position="505"/>
    </location>
</feature>
<dbReference type="GO" id="GO:0071036">
    <property type="term" value="P:nuclear polyadenylation-dependent snoRNA catabolic process"/>
    <property type="evidence" value="ECO:0007669"/>
    <property type="project" value="TreeGrafter"/>
</dbReference>
<protein>
    <recommendedName>
        <fullName evidence="3">HRDC domain-containing protein</fullName>
    </recommendedName>
</protein>
<dbReference type="InterPro" id="IPR012337">
    <property type="entry name" value="RNaseH-like_sf"/>
</dbReference>
<evidence type="ECO:0000313" key="5">
    <source>
        <dbReference type="Proteomes" id="UP000639772"/>
    </source>
</evidence>
<dbReference type="GO" id="GO:0000166">
    <property type="term" value="F:nucleotide binding"/>
    <property type="evidence" value="ECO:0007669"/>
    <property type="project" value="InterPro"/>
</dbReference>
<dbReference type="AlphaFoldDB" id="A0A835QW11"/>
<dbReference type="PROSITE" id="PS50967">
    <property type="entry name" value="HRDC"/>
    <property type="match status" value="1"/>
</dbReference>
<dbReference type="FunFam" id="3.30.420.10:FF:000079">
    <property type="entry name" value="Polynucleotidyl transferase ribonuclease H fold protein with HRDC domain"/>
    <property type="match status" value="1"/>
</dbReference>
<dbReference type="GO" id="GO:0005730">
    <property type="term" value="C:nucleolus"/>
    <property type="evidence" value="ECO:0007669"/>
    <property type="project" value="TreeGrafter"/>
</dbReference>
<dbReference type="GO" id="GO:0071044">
    <property type="term" value="P:histone mRNA catabolic process"/>
    <property type="evidence" value="ECO:0007669"/>
    <property type="project" value="TreeGrafter"/>
</dbReference>
<dbReference type="GO" id="GO:0000176">
    <property type="term" value="C:nuclear exosome (RNase complex)"/>
    <property type="evidence" value="ECO:0007669"/>
    <property type="project" value="TreeGrafter"/>
</dbReference>
<dbReference type="InterPro" id="IPR045092">
    <property type="entry name" value="Rrp6-like"/>
</dbReference>
<dbReference type="GO" id="GO:0071035">
    <property type="term" value="P:nuclear polyadenylation-dependent rRNA catabolic process"/>
    <property type="evidence" value="ECO:0007669"/>
    <property type="project" value="TreeGrafter"/>
</dbReference>